<organism evidence="1 2">
    <name type="scientific">Actinacidiphila reveromycinica</name>
    <dbReference type="NCBI Taxonomy" id="659352"/>
    <lineage>
        <taxon>Bacteria</taxon>
        <taxon>Bacillati</taxon>
        <taxon>Actinomycetota</taxon>
        <taxon>Actinomycetes</taxon>
        <taxon>Kitasatosporales</taxon>
        <taxon>Streptomycetaceae</taxon>
        <taxon>Actinacidiphila</taxon>
    </lineage>
</organism>
<reference evidence="1 2" key="2">
    <citation type="journal article" date="2011" name="J. Antibiot.">
        <title>Furaquinocins I and J: novel polyketide isoprenoid hybrid compounds from Streptomyces reveromyceticus SN-593.</title>
        <authorList>
            <person name="Panthee S."/>
            <person name="Takahashi S."/>
            <person name="Takagi H."/>
            <person name="Nogawa T."/>
            <person name="Oowada E."/>
            <person name="Uramoto M."/>
            <person name="Osada H."/>
        </authorList>
    </citation>
    <scope>NUCLEOTIDE SEQUENCE [LARGE SCALE GENOMIC DNA]</scope>
    <source>
        <strain evidence="1 2">SN-593</strain>
    </source>
</reference>
<dbReference type="EMBL" id="AP018365">
    <property type="protein sequence ID" value="BBB01268.1"/>
    <property type="molecule type" value="Genomic_DNA"/>
</dbReference>
<dbReference type="KEGG" id="arev:RVR_8584"/>
<keyword evidence="2" id="KW-1185">Reference proteome</keyword>
<reference evidence="1 2" key="1">
    <citation type="journal article" date="2010" name="J. Bacteriol.">
        <title>Biochemical characterization of a novel indole prenyltransferase from Streptomyces sp. SN-593.</title>
        <authorList>
            <person name="Takahashi S."/>
            <person name="Takagi H."/>
            <person name="Toyoda A."/>
            <person name="Uramoto M."/>
            <person name="Nogawa T."/>
            <person name="Ueki M."/>
            <person name="Sakaki Y."/>
            <person name="Osada H."/>
        </authorList>
    </citation>
    <scope>NUCLEOTIDE SEQUENCE [LARGE SCALE GENOMIC DNA]</scope>
    <source>
        <strain evidence="1 2">SN-593</strain>
    </source>
</reference>
<dbReference type="SUPFAM" id="SSF53850">
    <property type="entry name" value="Periplasmic binding protein-like II"/>
    <property type="match status" value="1"/>
</dbReference>
<evidence type="ECO:0000313" key="1">
    <source>
        <dbReference type="EMBL" id="BBB01268.1"/>
    </source>
</evidence>
<proteinExistence type="predicted"/>
<sequence length="298" mass="31746">MMTAMSVLLGDYPHTRPLKDGTVPVPGVECAYAQASPLYSAFARMVRSLEYDVCEMALATYFQAREAGVPITLLPVAMIGGTHHGSLTRLPDGPRITPRELAGARVGVRSYSQTTGLWVRGVLREDYGVESSDVTWVTTEEPHVAQYREPENVCRSGAAKVADLLRDGEVSAAVLGPKAIGNQGAGLVPVLPDAQEAALAWIDRHGTVPVNHVVVVRDEVLAAAPQAVAALYEALAASIAATADQRDASPAGRAVSAGWSDPFVASVRIAARYAQEQQVVREPIDLDRIVKDVPFLDA</sequence>
<gene>
    <name evidence="1" type="ORF">RVR_8584</name>
</gene>
<dbReference type="AlphaFoldDB" id="A0A7U3UYM5"/>
<dbReference type="Gene3D" id="3.40.190.10">
    <property type="entry name" value="Periplasmic binding protein-like II"/>
    <property type="match status" value="1"/>
</dbReference>
<evidence type="ECO:0000313" key="2">
    <source>
        <dbReference type="Proteomes" id="UP000595703"/>
    </source>
</evidence>
<evidence type="ECO:0008006" key="3">
    <source>
        <dbReference type="Google" id="ProtNLM"/>
    </source>
</evidence>
<reference evidence="1 2" key="4">
    <citation type="journal article" date="2020" name="Sci. Rep.">
        <title>beta-carboline chemical signals induce reveromycin production through a LuxR family regulator in Streptomyces sp. SN-593.</title>
        <authorList>
            <person name="Panthee S."/>
            <person name="Kito N."/>
            <person name="Hayashi T."/>
            <person name="Shimizu T."/>
            <person name="Ishikawa J."/>
            <person name="Hamamoto H."/>
            <person name="Osada H."/>
            <person name="Takahashi S."/>
        </authorList>
    </citation>
    <scope>NUCLEOTIDE SEQUENCE [LARGE SCALE GENOMIC DNA]</scope>
    <source>
        <strain evidence="1 2">SN-593</strain>
    </source>
</reference>
<protein>
    <recommendedName>
        <fullName evidence="3">4,5-dihydroxyphthalate decarboxylase</fullName>
    </recommendedName>
</protein>
<name>A0A7U3UYM5_9ACTN</name>
<dbReference type="Proteomes" id="UP000595703">
    <property type="component" value="Chromosome"/>
</dbReference>
<reference evidence="1 2" key="3">
    <citation type="journal article" date="2011" name="Nat. Chem. Biol.">
        <title>Reveromycin A biosynthesis uses RevG and RevJ for stereospecific spiroacetal formation.</title>
        <authorList>
            <person name="Takahashi S."/>
            <person name="Toyoda A."/>
            <person name="Sekiyama Y."/>
            <person name="Takagi H."/>
            <person name="Nogawa T."/>
            <person name="Uramoto M."/>
            <person name="Suzuki R."/>
            <person name="Koshino H."/>
            <person name="Kumano T."/>
            <person name="Panthee S."/>
            <person name="Dairi T."/>
            <person name="Ishikawa J."/>
            <person name="Ikeda H."/>
            <person name="Sakaki Y."/>
            <person name="Osada H."/>
        </authorList>
    </citation>
    <scope>NUCLEOTIDE SEQUENCE [LARGE SCALE GENOMIC DNA]</scope>
    <source>
        <strain evidence="1 2">SN-593</strain>
    </source>
</reference>
<accession>A0A7U3UYM5</accession>